<gene>
    <name evidence="2" type="ORF">QQ002_10445</name>
    <name evidence="3" type="ORF">QQX10_03770</name>
</gene>
<keyword evidence="1" id="KW-1133">Transmembrane helix</keyword>
<feature type="transmembrane region" description="Helical" evidence="1">
    <location>
        <begin position="7"/>
        <end position="32"/>
    </location>
</feature>
<evidence type="ECO:0000313" key="2">
    <source>
        <dbReference type="EMBL" id="MDN4483956.1"/>
    </source>
</evidence>
<proteinExistence type="predicted"/>
<evidence type="ECO:0000313" key="3">
    <source>
        <dbReference type="EMBL" id="MDN4487281.1"/>
    </source>
</evidence>
<keyword evidence="4" id="KW-1185">Reference proteome</keyword>
<keyword evidence="1" id="KW-0812">Transmembrane</keyword>
<dbReference type="EMBL" id="JAUHPX010000002">
    <property type="protein sequence ID" value="MDN4487281.1"/>
    <property type="molecule type" value="Genomic_DNA"/>
</dbReference>
<evidence type="ECO:0000313" key="5">
    <source>
        <dbReference type="Proteomes" id="UP001172756"/>
    </source>
</evidence>
<accession>A0AAW7M8S5</accession>
<name>A0AAW7M8S5_9MICO</name>
<reference evidence="3" key="1">
    <citation type="submission" date="2023-06" db="EMBL/GenBank/DDBJ databases">
        <title>Sysu t00039.</title>
        <authorList>
            <person name="Gao L."/>
            <person name="Fang B.-Z."/>
            <person name="Li W.-J."/>
        </authorList>
    </citation>
    <scope>NUCLEOTIDE SEQUENCE</scope>
    <source>
        <strain evidence="3">SYSU T00039</strain>
    </source>
</reference>
<keyword evidence="1" id="KW-0472">Membrane</keyword>
<sequence length="95" mass="10584">MSLIIDVLIFILTLFLMLLFARFVIMMVASIVRDWKPTGAGLVAVESVLTVTDPPIKLVRRIVPPLSIGGLRLDLGIMIVMLGTMMLRWYLSLLA</sequence>
<dbReference type="RefSeq" id="WP_301118351.1">
    <property type="nucleotide sequence ID" value="NZ_JAUHPX010000002.1"/>
</dbReference>
<reference evidence="2 5" key="2">
    <citation type="submission" date="2023-06" db="EMBL/GenBank/DDBJ databases">
        <title>SYSU T0a273.</title>
        <authorList>
            <person name="Gao L."/>
            <person name="Fang B.-Z."/>
            <person name="Li W.-J."/>
        </authorList>
    </citation>
    <scope>NUCLEOTIDE SEQUENCE [LARGE SCALE GENOMIC DNA]</scope>
    <source>
        <strain evidence="2 5">SYSU T0a273</strain>
    </source>
</reference>
<dbReference type="Pfam" id="PF02325">
    <property type="entry name" value="CCB3_YggT"/>
    <property type="match status" value="1"/>
</dbReference>
<dbReference type="InterPro" id="IPR003425">
    <property type="entry name" value="CCB3/YggT"/>
</dbReference>
<evidence type="ECO:0000313" key="4">
    <source>
        <dbReference type="Proteomes" id="UP001172737"/>
    </source>
</evidence>
<dbReference type="Proteomes" id="UP001172737">
    <property type="component" value="Unassembled WGS sequence"/>
</dbReference>
<dbReference type="Proteomes" id="UP001172756">
    <property type="component" value="Unassembled WGS sequence"/>
</dbReference>
<organism evidence="3 4">
    <name type="scientific">Demequina lignilytica</name>
    <dbReference type="NCBI Taxonomy" id="3051663"/>
    <lineage>
        <taxon>Bacteria</taxon>
        <taxon>Bacillati</taxon>
        <taxon>Actinomycetota</taxon>
        <taxon>Actinomycetes</taxon>
        <taxon>Micrococcales</taxon>
        <taxon>Demequinaceae</taxon>
        <taxon>Demequina</taxon>
    </lineage>
</organism>
<dbReference type="GO" id="GO:0016020">
    <property type="term" value="C:membrane"/>
    <property type="evidence" value="ECO:0007669"/>
    <property type="project" value="InterPro"/>
</dbReference>
<dbReference type="EMBL" id="JAUHQB010000007">
    <property type="protein sequence ID" value="MDN4483956.1"/>
    <property type="molecule type" value="Genomic_DNA"/>
</dbReference>
<dbReference type="AlphaFoldDB" id="A0AAW7M8S5"/>
<protein>
    <submittedName>
        <fullName evidence="3">YggT family protein</fullName>
    </submittedName>
</protein>
<evidence type="ECO:0000256" key="1">
    <source>
        <dbReference type="SAM" id="Phobius"/>
    </source>
</evidence>
<comment type="caution">
    <text evidence="3">The sequence shown here is derived from an EMBL/GenBank/DDBJ whole genome shotgun (WGS) entry which is preliminary data.</text>
</comment>
<feature type="transmembrane region" description="Helical" evidence="1">
    <location>
        <begin position="73"/>
        <end position="91"/>
    </location>
</feature>